<proteinExistence type="predicted"/>
<feature type="compositionally biased region" description="Low complexity" evidence="1">
    <location>
        <begin position="11"/>
        <end position="24"/>
    </location>
</feature>
<dbReference type="EMBL" id="SPHZ02000009">
    <property type="protein sequence ID" value="KAF0900881.1"/>
    <property type="molecule type" value="Genomic_DNA"/>
</dbReference>
<sequence length="104" mass="11837">MSPPLSDDWSLPRLGSPPSSPESGNAVLIEDDDSKEDRFFDRSLSDYDWSNLELEGFRCSEIFDQVEDEDGQDDDYQDDDDDDKDAKGVKERTKEGGHPIDEDF</sequence>
<feature type="compositionally biased region" description="Acidic residues" evidence="1">
    <location>
        <begin position="64"/>
        <end position="83"/>
    </location>
</feature>
<dbReference type="Proteomes" id="UP000479710">
    <property type="component" value="Unassembled WGS sequence"/>
</dbReference>
<protein>
    <submittedName>
        <fullName evidence="2">Uncharacterized protein</fullName>
    </submittedName>
</protein>
<evidence type="ECO:0000313" key="2">
    <source>
        <dbReference type="EMBL" id="KAF0900881.1"/>
    </source>
</evidence>
<feature type="region of interest" description="Disordered" evidence="1">
    <location>
        <begin position="1"/>
        <end position="35"/>
    </location>
</feature>
<dbReference type="AlphaFoldDB" id="A0A6G1CLC1"/>
<organism evidence="2 3">
    <name type="scientific">Oryza meyeriana var. granulata</name>
    <dbReference type="NCBI Taxonomy" id="110450"/>
    <lineage>
        <taxon>Eukaryota</taxon>
        <taxon>Viridiplantae</taxon>
        <taxon>Streptophyta</taxon>
        <taxon>Embryophyta</taxon>
        <taxon>Tracheophyta</taxon>
        <taxon>Spermatophyta</taxon>
        <taxon>Magnoliopsida</taxon>
        <taxon>Liliopsida</taxon>
        <taxon>Poales</taxon>
        <taxon>Poaceae</taxon>
        <taxon>BOP clade</taxon>
        <taxon>Oryzoideae</taxon>
        <taxon>Oryzeae</taxon>
        <taxon>Oryzinae</taxon>
        <taxon>Oryza</taxon>
        <taxon>Oryza meyeriana</taxon>
    </lineage>
</organism>
<name>A0A6G1CLC1_9ORYZ</name>
<accession>A0A6G1CLC1</accession>
<evidence type="ECO:0000256" key="1">
    <source>
        <dbReference type="SAM" id="MobiDB-lite"/>
    </source>
</evidence>
<reference evidence="2 3" key="1">
    <citation type="submission" date="2019-11" db="EMBL/GenBank/DDBJ databases">
        <title>Whole genome sequence of Oryza granulata.</title>
        <authorList>
            <person name="Li W."/>
        </authorList>
    </citation>
    <scope>NUCLEOTIDE SEQUENCE [LARGE SCALE GENOMIC DNA]</scope>
    <source>
        <strain evidence="3">cv. Menghai</strain>
        <tissue evidence="2">Leaf</tissue>
    </source>
</reference>
<feature type="compositionally biased region" description="Basic and acidic residues" evidence="1">
    <location>
        <begin position="84"/>
        <end position="104"/>
    </location>
</feature>
<evidence type="ECO:0000313" key="3">
    <source>
        <dbReference type="Proteomes" id="UP000479710"/>
    </source>
</evidence>
<feature type="region of interest" description="Disordered" evidence="1">
    <location>
        <begin position="63"/>
        <end position="104"/>
    </location>
</feature>
<comment type="caution">
    <text evidence="2">The sequence shown here is derived from an EMBL/GenBank/DDBJ whole genome shotgun (WGS) entry which is preliminary data.</text>
</comment>
<keyword evidence="3" id="KW-1185">Reference proteome</keyword>
<gene>
    <name evidence="2" type="ORF">E2562_036122</name>
</gene>